<name>A0A7J5H499_BACUN</name>
<gene>
    <name evidence="1" type="ORF">GAQ34_12305</name>
</gene>
<dbReference type="EMBL" id="WCUA01000012">
    <property type="protein sequence ID" value="KAB4184807.1"/>
    <property type="molecule type" value="Genomic_DNA"/>
</dbReference>
<proteinExistence type="predicted"/>
<comment type="caution">
    <text evidence="1">The sequence shown here is derived from an EMBL/GenBank/DDBJ whole genome shotgun (WGS) entry which is preliminary data.</text>
</comment>
<accession>A0A7J5H499</accession>
<dbReference type="Proteomes" id="UP000442334">
    <property type="component" value="Unassembled WGS sequence"/>
</dbReference>
<sequence length="164" mass="18790">MRIRKKLRESRLRTHLQIRAWLQPKLGKAGERLRLAGRIRLANIWARKHPKRTFACVTGTLSLLLVCSLIMNNSRPDGTDNAHGIGVIANMEPLFQGFRTIQSNKGLHRATIQELADSGRAIRRELDSLIAMPRKTHGDSLRIVRQYKRLENIVKFINNNGEHD</sequence>
<reference evidence="1 2" key="1">
    <citation type="journal article" date="2019" name="Nat. Med.">
        <title>A library of human gut bacterial isolates paired with longitudinal multiomics data enables mechanistic microbiome research.</title>
        <authorList>
            <person name="Poyet M."/>
            <person name="Groussin M."/>
            <person name="Gibbons S.M."/>
            <person name="Avila-Pacheco J."/>
            <person name="Jiang X."/>
            <person name="Kearney S.M."/>
            <person name="Perrotta A.R."/>
            <person name="Berdy B."/>
            <person name="Zhao S."/>
            <person name="Lieberman T.D."/>
            <person name="Swanson P.K."/>
            <person name="Smith M."/>
            <person name="Roesemann S."/>
            <person name="Alexander J.E."/>
            <person name="Rich S.A."/>
            <person name="Livny J."/>
            <person name="Vlamakis H."/>
            <person name="Clish C."/>
            <person name="Bullock K."/>
            <person name="Deik A."/>
            <person name="Scott J."/>
            <person name="Pierce K.A."/>
            <person name="Xavier R.J."/>
            <person name="Alm E.J."/>
        </authorList>
    </citation>
    <scope>NUCLEOTIDE SEQUENCE [LARGE SCALE GENOMIC DNA]</scope>
    <source>
        <strain evidence="1 2">BIOML-A21</strain>
    </source>
</reference>
<protein>
    <submittedName>
        <fullName evidence="1">Uncharacterized protein</fullName>
    </submittedName>
</protein>
<evidence type="ECO:0000313" key="2">
    <source>
        <dbReference type="Proteomes" id="UP000442334"/>
    </source>
</evidence>
<dbReference type="RefSeq" id="WP_151858598.1">
    <property type="nucleotide sequence ID" value="NZ_WCTZ01000014.1"/>
</dbReference>
<evidence type="ECO:0000313" key="1">
    <source>
        <dbReference type="EMBL" id="KAB4184807.1"/>
    </source>
</evidence>
<dbReference type="AlphaFoldDB" id="A0A7J5H499"/>
<organism evidence="1 2">
    <name type="scientific">Bacteroides uniformis</name>
    <dbReference type="NCBI Taxonomy" id="820"/>
    <lineage>
        <taxon>Bacteria</taxon>
        <taxon>Pseudomonadati</taxon>
        <taxon>Bacteroidota</taxon>
        <taxon>Bacteroidia</taxon>
        <taxon>Bacteroidales</taxon>
        <taxon>Bacteroidaceae</taxon>
        <taxon>Bacteroides</taxon>
    </lineage>
</organism>